<proteinExistence type="predicted"/>
<keyword evidence="2" id="KW-1185">Reference proteome</keyword>
<sequence>METMLDRQINSAEHMKSTTECIIDDVESNADILGNVLHAAATASVDTRPALELLDLMKKTASKAMELHIQAIADSELYVTYKLDQQEDDTEDEEAEE</sequence>
<gene>
    <name evidence="1" type="ORF">DSM100238_1860</name>
</gene>
<protein>
    <submittedName>
        <fullName evidence="1">Uncharacterized protein</fullName>
    </submittedName>
</protein>
<evidence type="ECO:0000313" key="2">
    <source>
        <dbReference type="Proteomes" id="UP000440041"/>
    </source>
</evidence>
<dbReference type="Proteomes" id="UP000440041">
    <property type="component" value="Unassembled WGS sequence"/>
</dbReference>
<organism evidence="1 2">
    <name type="scientific">Bifidobacterium apri</name>
    <dbReference type="NCBI Taxonomy" id="1769423"/>
    <lineage>
        <taxon>Bacteria</taxon>
        <taxon>Bacillati</taxon>
        <taxon>Actinomycetota</taxon>
        <taxon>Actinomycetes</taxon>
        <taxon>Bifidobacteriales</taxon>
        <taxon>Bifidobacteriaceae</taxon>
        <taxon>Bifidobacterium</taxon>
    </lineage>
</organism>
<name>A0A6A2V6C4_9BIFI</name>
<evidence type="ECO:0000313" key="1">
    <source>
        <dbReference type="EMBL" id="KAB8290647.1"/>
    </source>
</evidence>
<reference evidence="1 2" key="1">
    <citation type="submission" date="2019-09" db="EMBL/GenBank/DDBJ databases">
        <title>Characterization of the phylogenetic diversity of two novel species belonging to the genus Bifidobacterium: Bifidobacterium cebidarum sp. nov. and Bifidobacterium leontopitheci sp. nov.</title>
        <authorList>
            <person name="Lugli G.A."/>
            <person name="Duranti S."/>
            <person name="Milani C."/>
            <person name="Turroni F."/>
            <person name="Ventura M."/>
        </authorList>
    </citation>
    <scope>NUCLEOTIDE SEQUENCE [LARGE SCALE GENOMIC DNA]</scope>
    <source>
        <strain evidence="1 2">DSM 100238</strain>
    </source>
</reference>
<dbReference type="EMBL" id="WBSO01000034">
    <property type="protein sequence ID" value="KAB8290647.1"/>
    <property type="molecule type" value="Genomic_DNA"/>
</dbReference>
<accession>A0A6A2V6C4</accession>
<comment type="caution">
    <text evidence="1">The sequence shown here is derived from an EMBL/GenBank/DDBJ whole genome shotgun (WGS) entry which is preliminary data.</text>
</comment>
<dbReference type="AlphaFoldDB" id="A0A6A2V6C4"/>